<feature type="domain" description="C3H1-type" evidence="7">
    <location>
        <begin position="286"/>
        <end position="309"/>
    </location>
</feature>
<comment type="caution">
    <text evidence="8">The sequence shown here is derived from an EMBL/GenBank/DDBJ whole genome shotgun (WGS) entry which is preliminary data.</text>
</comment>
<dbReference type="InterPro" id="IPR000571">
    <property type="entry name" value="Znf_CCCH"/>
</dbReference>
<feature type="region of interest" description="Disordered" evidence="6">
    <location>
        <begin position="541"/>
        <end position="681"/>
    </location>
</feature>
<sequence>MEDCQLNPIEEEEEKEEGELEEGELEDDEGGDDPSKSQPLSSPKVAQEEKRGEETNTNVEEQHQEGAQTGSGEAEVKEEGKKEKKESKDEKKRKHKEEDEEREKRKKKKKKKKHMSSDEEEEEVSPSQKQFLHRKMVTPAFDSNMGFDAMLQQAMLLRGRSPPPGMMTYAPPPVPFAGPHSMFRGRPMSDYDSFDSGSDSEMQDRLGRRQRRNSRRFRRSRSRSRSPSRKNEAICMYYMQGSCQRGKGCPYSHDIQPQRKMELCKFYMMDCCAKKDKCLYMHKDFPCKHYHTGVRCKSAEKCKFSHDHLSEAARNVLLKHIELAPKDILGDFPRLTKEAAQLVVSITEAHRRGSPMDVENIPGVMEIKGRGFKYVDKAIKAVAKKQEARMKSIHKDQLLEPSGLECVSSPEHHQINKPSHQHHHQEDSRVKSPGNQIRTPPRRWYNQGSGPQEMNAYQQCSKEWVDDYHYMQKGEDMVNGEVFQSEGNSTMRNMSPNNKSNVSPNTISSCQAGASANRKMGSFMTARMPQKQRELFQRIEQQHSVHHDQEDPLADGGMEEVSPCTSNVNWYSSDEEADNASFTKTQGQGSHAVSNLSPSRTPPLPPQAWTTPASGSSFTSSSRQGNSPPGTPSTTPPHKPVFPTINLDSINISSDLKQHRKARPRSKNAISSSRKRSQRDV</sequence>
<keyword evidence="4 5" id="KW-0862">Zinc</keyword>
<dbReference type="InterPro" id="IPR045124">
    <property type="entry name" value="Su(sable)-like"/>
</dbReference>
<name>A0AAW0X607_CHEQU</name>
<gene>
    <name evidence="8" type="ORF">OTU49_003281</name>
</gene>
<evidence type="ECO:0000256" key="2">
    <source>
        <dbReference type="ARBA" id="ARBA00022737"/>
    </source>
</evidence>
<protein>
    <recommendedName>
        <fullName evidence="7">C3H1-type domain-containing protein</fullName>
    </recommendedName>
</protein>
<feature type="zinc finger region" description="C3H1-type" evidence="5">
    <location>
        <begin position="258"/>
        <end position="285"/>
    </location>
</feature>
<dbReference type="Proteomes" id="UP001445076">
    <property type="component" value="Unassembled WGS sequence"/>
</dbReference>
<feature type="domain" description="C3H1-type" evidence="7">
    <location>
        <begin position="258"/>
        <end position="285"/>
    </location>
</feature>
<dbReference type="GO" id="GO:0005634">
    <property type="term" value="C:nucleus"/>
    <property type="evidence" value="ECO:0007669"/>
    <property type="project" value="TreeGrafter"/>
</dbReference>
<evidence type="ECO:0000313" key="8">
    <source>
        <dbReference type="EMBL" id="KAK8739950.1"/>
    </source>
</evidence>
<feature type="compositionally biased region" description="Pro residues" evidence="6">
    <location>
        <begin position="629"/>
        <end position="640"/>
    </location>
</feature>
<evidence type="ECO:0000256" key="1">
    <source>
        <dbReference type="ARBA" id="ARBA00022723"/>
    </source>
</evidence>
<organism evidence="8 9">
    <name type="scientific">Cherax quadricarinatus</name>
    <name type="common">Australian red claw crayfish</name>
    <dbReference type="NCBI Taxonomy" id="27406"/>
    <lineage>
        <taxon>Eukaryota</taxon>
        <taxon>Metazoa</taxon>
        <taxon>Ecdysozoa</taxon>
        <taxon>Arthropoda</taxon>
        <taxon>Crustacea</taxon>
        <taxon>Multicrustacea</taxon>
        <taxon>Malacostraca</taxon>
        <taxon>Eumalacostraca</taxon>
        <taxon>Eucarida</taxon>
        <taxon>Decapoda</taxon>
        <taxon>Pleocyemata</taxon>
        <taxon>Astacidea</taxon>
        <taxon>Parastacoidea</taxon>
        <taxon>Parastacidae</taxon>
        <taxon>Cherax</taxon>
    </lineage>
</organism>
<evidence type="ECO:0000313" key="9">
    <source>
        <dbReference type="Proteomes" id="UP001445076"/>
    </source>
</evidence>
<feature type="compositionally biased region" description="Acidic residues" evidence="6">
    <location>
        <begin position="1"/>
        <end position="32"/>
    </location>
</feature>
<feature type="compositionally biased region" description="Basic residues" evidence="6">
    <location>
        <begin position="104"/>
        <end position="114"/>
    </location>
</feature>
<feature type="compositionally biased region" description="Basic and acidic residues" evidence="6">
    <location>
        <begin position="74"/>
        <end position="90"/>
    </location>
</feature>
<evidence type="ECO:0000259" key="7">
    <source>
        <dbReference type="PROSITE" id="PS50103"/>
    </source>
</evidence>
<reference evidence="8 9" key="1">
    <citation type="journal article" date="2024" name="BMC Genomics">
        <title>Genome assembly of redclaw crayfish (Cherax quadricarinatus) provides insights into its immune adaptation and hypoxia tolerance.</title>
        <authorList>
            <person name="Liu Z."/>
            <person name="Zheng J."/>
            <person name="Li H."/>
            <person name="Fang K."/>
            <person name="Wang S."/>
            <person name="He J."/>
            <person name="Zhou D."/>
            <person name="Weng S."/>
            <person name="Chi M."/>
            <person name="Gu Z."/>
            <person name="He J."/>
            <person name="Li F."/>
            <person name="Wang M."/>
        </authorList>
    </citation>
    <scope>NUCLEOTIDE SEQUENCE [LARGE SCALE GENOMIC DNA]</scope>
    <source>
        <strain evidence="8">ZL_2023a</strain>
    </source>
</reference>
<dbReference type="SMART" id="SM00356">
    <property type="entry name" value="ZnF_C3H1"/>
    <property type="match status" value="3"/>
</dbReference>
<dbReference type="PROSITE" id="PS50103">
    <property type="entry name" value="ZF_C3H1"/>
    <property type="match status" value="3"/>
</dbReference>
<keyword evidence="1 5" id="KW-0479">Metal-binding</keyword>
<keyword evidence="3 5" id="KW-0863">Zinc-finger</keyword>
<feature type="compositionally biased region" description="Polar residues" evidence="6">
    <location>
        <begin position="646"/>
        <end position="655"/>
    </location>
</feature>
<evidence type="ECO:0000256" key="3">
    <source>
        <dbReference type="ARBA" id="ARBA00022771"/>
    </source>
</evidence>
<keyword evidence="9" id="KW-1185">Reference proteome</keyword>
<feature type="compositionally biased region" description="Polar residues" evidence="6">
    <location>
        <begin position="580"/>
        <end position="599"/>
    </location>
</feature>
<feature type="compositionally biased region" description="Basic residues" evidence="6">
    <location>
        <begin position="208"/>
        <end position="228"/>
    </location>
</feature>
<feature type="zinc finger region" description="C3H1-type" evidence="5">
    <location>
        <begin position="229"/>
        <end position="256"/>
    </location>
</feature>
<proteinExistence type="predicted"/>
<feature type="compositionally biased region" description="Low complexity" evidence="6">
    <location>
        <begin position="190"/>
        <end position="200"/>
    </location>
</feature>
<dbReference type="GO" id="GO:0045892">
    <property type="term" value="P:negative regulation of DNA-templated transcription"/>
    <property type="evidence" value="ECO:0007669"/>
    <property type="project" value="InterPro"/>
</dbReference>
<feature type="compositionally biased region" description="Low complexity" evidence="6">
    <location>
        <begin position="614"/>
        <end position="628"/>
    </location>
</feature>
<dbReference type="InterPro" id="IPR036855">
    <property type="entry name" value="Znf_CCCH_sf"/>
</dbReference>
<evidence type="ECO:0000256" key="5">
    <source>
        <dbReference type="PROSITE-ProRule" id="PRU00723"/>
    </source>
</evidence>
<dbReference type="PANTHER" id="PTHR13119:SF12">
    <property type="entry name" value="PROTEIN SUPPRESSOR OF SABLE"/>
    <property type="match status" value="1"/>
</dbReference>
<feature type="region of interest" description="Disordered" evidence="6">
    <location>
        <begin position="1"/>
        <end position="132"/>
    </location>
</feature>
<dbReference type="AlphaFoldDB" id="A0AAW0X607"/>
<evidence type="ECO:0000256" key="6">
    <source>
        <dbReference type="SAM" id="MobiDB-lite"/>
    </source>
</evidence>
<feature type="zinc finger region" description="C3H1-type" evidence="5">
    <location>
        <begin position="286"/>
        <end position="309"/>
    </location>
</feature>
<feature type="region of interest" description="Disordered" evidence="6">
    <location>
        <begin position="178"/>
        <end position="229"/>
    </location>
</feature>
<dbReference type="GO" id="GO:0008270">
    <property type="term" value="F:zinc ion binding"/>
    <property type="evidence" value="ECO:0007669"/>
    <property type="project" value="UniProtKB-KW"/>
</dbReference>
<feature type="compositionally biased region" description="Basic and acidic residues" evidence="6">
    <location>
        <begin position="541"/>
        <end position="550"/>
    </location>
</feature>
<feature type="region of interest" description="Disordered" evidence="6">
    <location>
        <begin position="406"/>
        <end position="453"/>
    </location>
</feature>
<dbReference type="Pfam" id="PF00642">
    <property type="entry name" value="zf-CCCH"/>
    <property type="match status" value="1"/>
</dbReference>
<dbReference type="PANTHER" id="PTHR13119">
    <property type="entry name" value="ZINC FINGER CCCH DOMAIN-CONTAINING PROTEI"/>
    <property type="match status" value="1"/>
</dbReference>
<dbReference type="Gene3D" id="4.10.1000.10">
    <property type="entry name" value="Zinc finger, CCCH-type"/>
    <property type="match status" value="1"/>
</dbReference>
<keyword evidence="2" id="KW-0677">Repeat</keyword>
<dbReference type="EMBL" id="JARKIK010000035">
    <property type="protein sequence ID" value="KAK8739950.1"/>
    <property type="molecule type" value="Genomic_DNA"/>
</dbReference>
<dbReference type="GO" id="GO:0003723">
    <property type="term" value="F:RNA binding"/>
    <property type="evidence" value="ECO:0007669"/>
    <property type="project" value="InterPro"/>
</dbReference>
<accession>A0AAW0X607</accession>
<feature type="domain" description="C3H1-type" evidence="7">
    <location>
        <begin position="229"/>
        <end position="256"/>
    </location>
</feature>
<feature type="compositionally biased region" description="Polar residues" evidence="6">
    <location>
        <begin position="563"/>
        <end position="572"/>
    </location>
</feature>
<dbReference type="SUPFAM" id="SSF90229">
    <property type="entry name" value="CCCH zinc finger"/>
    <property type="match status" value="3"/>
</dbReference>
<feature type="compositionally biased region" description="Basic and acidic residues" evidence="6">
    <location>
        <begin position="46"/>
        <end position="64"/>
    </location>
</feature>
<evidence type="ECO:0000256" key="4">
    <source>
        <dbReference type="ARBA" id="ARBA00022833"/>
    </source>
</evidence>